<evidence type="ECO:0000256" key="1">
    <source>
        <dbReference type="SAM" id="MobiDB-lite"/>
    </source>
</evidence>
<dbReference type="AlphaFoldDB" id="A0A9W8MQE6"/>
<evidence type="ECO:0000313" key="3">
    <source>
        <dbReference type="Proteomes" id="UP001148786"/>
    </source>
</evidence>
<name>A0A9W8MQE6_9AGAR</name>
<keyword evidence="3" id="KW-1185">Reference proteome</keyword>
<proteinExistence type="predicted"/>
<evidence type="ECO:0000313" key="2">
    <source>
        <dbReference type="EMBL" id="KAJ3502499.1"/>
    </source>
</evidence>
<reference evidence="2" key="1">
    <citation type="submission" date="2022-07" db="EMBL/GenBank/DDBJ databases">
        <title>Genome Sequence of Agrocybe chaxingu.</title>
        <authorList>
            <person name="Buettner E."/>
        </authorList>
    </citation>
    <scope>NUCLEOTIDE SEQUENCE</scope>
    <source>
        <strain evidence="2">MP-N11</strain>
    </source>
</reference>
<feature type="region of interest" description="Disordered" evidence="1">
    <location>
        <begin position="305"/>
        <end position="359"/>
    </location>
</feature>
<gene>
    <name evidence="2" type="ORF">NLJ89_g8860</name>
</gene>
<protein>
    <submittedName>
        <fullName evidence="2">Uncharacterized protein</fullName>
    </submittedName>
</protein>
<organism evidence="2 3">
    <name type="scientific">Agrocybe chaxingu</name>
    <dbReference type="NCBI Taxonomy" id="84603"/>
    <lineage>
        <taxon>Eukaryota</taxon>
        <taxon>Fungi</taxon>
        <taxon>Dikarya</taxon>
        <taxon>Basidiomycota</taxon>
        <taxon>Agaricomycotina</taxon>
        <taxon>Agaricomycetes</taxon>
        <taxon>Agaricomycetidae</taxon>
        <taxon>Agaricales</taxon>
        <taxon>Agaricineae</taxon>
        <taxon>Strophariaceae</taxon>
        <taxon>Agrocybe</taxon>
    </lineage>
</organism>
<dbReference type="EMBL" id="JANKHO010001274">
    <property type="protein sequence ID" value="KAJ3502499.1"/>
    <property type="molecule type" value="Genomic_DNA"/>
</dbReference>
<dbReference type="Proteomes" id="UP001148786">
    <property type="component" value="Unassembled WGS sequence"/>
</dbReference>
<comment type="caution">
    <text evidence="2">The sequence shown here is derived from an EMBL/GenBank/DDBJ whole genome shotgun (WGS) entry which is preliminary data.</text>
</comment>
<dbReference type="OrthoDB" id="3067348at2759"/>
<sequence>MSLAEVDTLVTLAHNVAGMLEMRMEAHILLISFYWATTWIDSHHHDAAMRHILNTEAFDPQYHPEFMTGVNDHPLPPLATPTQRGHPTSTGSGYGLPMPTTPFDVLTQRPVSHQARAAWVVIFAYIVARPHFYAEQIAQHNAANPATPFVEAPGPQFTFVRSSLSDPTSRNVTKDDVVADLIRNGIPVSWIDQAYAFSLRLLDQTISNFGWHQEVARIDSERMQRLQRFGMPPTLPAWSGWWSPSIDNVRQIRYFFFTNPAGYDLNNPFWIPFGGNPLPTTLISQLGEEIPPFIVPMWNPDAPQLPPSLHTWPGSDVEPSASRLGQVAASEDTEMTDAHAPPSKPPPHDDGNHPKVPSI</sequence>
<accession>A0A9W8MQE6</accession>